<organism evidence="4 5">
    <name type="scientific">Lyngbya confervoides BDU141951</name>
    <dbReference type="NCBI Taxonomy" id="1574623"/>
    <lineage>
        <taxon>Bacteria</taxon>
        <taxon>Bacillati</taxon>
        <taxon>Cyanobacteriota</taxon>
        <taxon>Cyanophyceae</taxon>
        <taxon>Oscillatoriophycideae</taxon>
        <taxon>Oscillatoriales</taxon>
        <taxon>Microcoleaceae</taxon>
        <taxon>Lyngbya</taxon>
    </lineage>
</organism>
<keyword evidence="2" id="KW-0812">Transmembrane</keyword>
<reference evidence="4 5" key="1">
    <citation type="journal article" date="2015" name="Genome Announc.">
        <title>Draft Genome Sequence of Filamentous Marine Cyanobacterium Lyngbya confervoides Strain BDU141951.</title>
        <authorList>
            <person name="Chandrababunaidu M.M."/>
            <person name="Sen D."/>
            <person name="Tripathy S."/>
        </authorList>
    </citation>
    <scope>NUCLEOTIDE SEQUENCE [LARGE SCALE GENOMIC DNA]</scope>
    <source>
        <strain evidence="4 5">BDU141951</strain>
    </source>
</reference>
<feature type="transmembrane region" description="Helical" evidence="2">
    <location>
        <begin position="120"/>
        <end position="138"/>
    </location>
</feature>
<dbReference type="Proteomes" id="UP000031561">
    <property type="component" value="Unassembled WGS sequence"/>
</dbReference>
<dbReference type="SUPFAM" id="SSF103481">
    <property type="entry name" value="Multidrug resistance efflux transporter EmrE"/>
    <property type="match status" value="2"/>
</dbReference>
<keyword evidence="2" id="KW-0472">Membrane</keyword>
<evidence type="ECO:0000256" key="1">
    <source>
        <dbReference type="ARBA" id="ARBA00007362"/>
    </source>
</evidence>
<feature type="transmembrane region" description="Helical" evidence="2">
    <location>
        <begin position="66"/>
        <end position="85"/>
    </location>
</feature>
<dbReference type="RefSeq" id="WP_166280268.1">
    <property type="nucleotide sequence ID" value="NZ_JTHE03000024.1"/>
</dbReference>
<dbReference type="InterPro" id="IPR037185">
    <property type="entry name" value="EmrE-like"/>
</dbReference>
<dbReference type="PANTHER" id="PTHR22911">
    <property type="entry name" value="ACYL-MALONYL CONDENSING ENZYME-RELATED"/>
    <property type="match status" value="1"/>
</dbReference>
<feature type="domain" description="EamA" evidence="3">
    <location>
        <begin position="153"/>
        <end position="292"/>
    </location>
</feature>
<feature type="transmembrane region" description="Helical" evidence="2">
    <location>
        <begin position="245"/>
        <end position="265"/>
    </location>
</feature>
<keyword evidence="2" id="KW-1133">Transmembrane helix</keyword>
<dbReference type="Pfam" id="PF00892">
    <property type="entry name" value="EamA"/>
    <property type="match status" value="2"/>
</dbReference>
<dbReference type="EMBL" id="JTHE03000024">
    <property type="protein sequence ID" value="MCM1981967.1"/>
    <property type="molecule type" value="Genomic_DNA"/>
</dbReference>
<evidence type="ECO:0000259" key="3">
    <source>
        <dbReference type="Pfam" id="PF00892"/>
    </source>
</evidence>
<comment type="similarity">
    <text evidence="1">Belongs to the EamA transporter family.</text>
</comment>
<sequence>MSPLGEFAAITAAFIWAGASVIYARLGQTFAPMGLNFAKGAIAVILLLLTPPLWQQDWASVELQPVALLALSGALGVGVGDTLFFETLKALGPRRTLLLEALAPAVTAALAWLFLQEALPAIACAGIMLTLLGIAWVIRERTPEGTHDPHLRRGLTLGLGSALTNSTGALLARAALTDTAIDPELAALVRIGAGLVLLISWGLGRGLMLKWCRTIFLSPQVKALCLAAFGGTYLGIWLQQVGYKYAPAGIAQTLLATSPLFILPITLAQGERVSPRAWLGAMVCVAGVATLFLAR</sequence>
<gene>
    <name evidence="4" type="ORF">QQ91_0003850</name>
</gene>
<keyword evidence="5" id="KW-1185">Reference proteome</keyword>
<feature type="transmembrane region" description="Helical" evidence="2">
    <location>
        <begin position="277"/>
        <end position="294"/>
    </location>
</feature>
<feature type="transmembrane region" description="Helical" evidence="2">
    <location>
        <begin position="221"/>
        <end position="239"/>
    </location>
</feature>
<protein>
    <submittedName>
        <fullName evidence="4">DMT family transporter</fullName>
    </submittedName>
</protein>
<feature type="transmembrane region" description="Helical" evidence="2">
    <location>
        <begin position="97"/>
        <end position="114"/>
    </location>
</feature>
<feature type="domain" description="EamA" evidence="3">
    <location>
        <begin position="4"/>
        <end position="138"/>
    </location>
</feature>
<dbReference type="AlphaFoldDB" id="A0ABD4T066"/>
<feature type="transmembrane region" description="Helical" evidence="2">
    <location>
        <begin position="6"/>
        <end position="24"/>
    </location>
</feature>
<feature type="transmembrane region" description="Helical" evidence="2">
    <location>
        <begin position="154"/>
        <end position="176"/>
    </location>
</feature>
<evidence type="ECO:0000313" key="4">
    <source>
        <dbReference type="EMBL" id="MCM1981967.1"/>
    </source>
</evidence>
<evidence type="ECO:0000256" key="2">
    <source>
        <dbReference type="SAM" id="Phobius"/>
    </source>
</evidence>
<evidence type="ECO:0000313" key="5">
    <source>
        <dbReference type="Proteomes" id="UP000031561"/>
    </source>
</evidence>
<proteinExistence type="inferred from homology"/>
<comment type="caution">
    <text evidence="4">The sequence shown here is derived from an EMBL/GenBank/DDBJ whole genome shotgun (WGS) entry which is preliminary data.</text>
</comment>
<name>A0ABD4T066_9CYAN</name>
<feature type="transmembrane region" description="Helical" evidence="2">
    <location>
        <begin position="188"/>
        <end position="209"/>
    </location>
</feature>
<dbReference type="InterPro" id="IPR000620">
    <property type="entry name" value="EamA_dom"/>
</dbReference>
<feature type="transmembrane region" description="Helical" evidence="2">
    <location>
        <begin position="36"/>
        <end position="54"/>
    </location>
</feature>
<accession>A0ABD4T066</accession>
<dbReference type="PANTHER" id="PTHR22911:SF137">
    <property type="entry name" value="SOLUTE CARRIER FAMILY 35 MEMBER G2-RELATED"/>
    <property type="match status" value="1"/>
</dbReference>